<keyword evidence="5 7" id="KW-1133">Transmembrane helix</keyword>
<comment type="subcellular location">
    <subcellularLocation>
        <location evidence="1">Cell membrane</location>
        <topology evidence="1">Multi-pass membrane protein</topology>
    </subcellularLocation>
</comment>
<dbReference type="HOGENOM" id="CLU_029036_2_0_3"/>
<sequence>MQKIQLTTPVLTILPAIAIFPVTLQLVSNLHIGGINTLFLFCISAFRPSFNYQVLKSSWHGLQITFSLAVISWGISLLIGLILGLISSTTFYKIIELPKFLGTITKRALAIPRATHELIWGLLLLQLFGLAPWIAIVALSIPYASLMSRVFSEQIDRIGFEKINAIKQNGASGLSVLVTALLPKIIPIIETYGAYRLECAIRGATLLGVFGLGGIGTELQLSIISLNFPEMWTSLWMLFIALFILEKLIKAIQISQFYLNNIGRYILISLFIICLSITISILRADSLGLNIFSSFEFHSIGRVSIEKFSLALRSIDWTKLILDTLVLTLLSSGIAIGLPPLLLMIFPENFVQSIISAIWIVCRIIPSPLSVLLILLCCTPSISVAALALGLQNMAVLGKILKENIDSQSKELFNSIKSTGTSKQIAWLYGKLSPQSNSYLTYSTYRVDVILRETIAVGVIGGVGLGWQLKESLSSFAWEEVVLICTAFITITLSSEIFTESLHKKLNSIDDLTQANPTQTFTK</sequence>
<dbReference type="RefSeq" id="WP_011125173.1">
    <property type="nucleotide sequence ID" value="NC_005042.1"/>
</dbReference>
<evidence type="ECO:0000256" key="2">
    <source>
        <dbReference type="ARBA" id="ARBA00022448"/>
    </source>
</evidence>
<reference evidence="9 10" key="1">
    <citation type="journal article" date="2003" name="Proc. Natl. Acad. Sci. U.S.A.">
        <title>Genome sequence of the cyanobacterium Prochlorococcus marinus SS120, a nearly minimal oxyphototrophic genome.</title>
        <authorList>
            <person name="Dufresne A."/>
            <person name="Salanoubat M."/>
            <person name="Partensky F."/>
            <person name="Artiguenave F."/>
            <person name="Axmann I.M."/>
            <person name="Barbe V."/>
            <person name="Duprat S."/>
            <person name="Galperin M.Y."/>
            <person name="Koonin E.V."/>
            <person name="Le Gall F."/>
            <person name="Makarova K.S."/>
            <person name="Ostrowski M."/>
            <person name="Oztas S."/>
            <person name="Robert C."/>
            <person name="Rogozin I.B."/>
            <person name="Scanlan D.J."/>
            <person name="Tandeau de Marsac N."/>
            <person name="Weissenbach J."/>
            <person name="Wincker P."/>
            <person name="Wolf Y.I."/>
            <person name="Hess W.R."/>
        </authorList>
    </citation>
    <scope>NUCLEOTIDE SEQUENCE [LARGE SCALE GENOMIC DNA]</scope>
    <source>
        <strain evidence="10">SARG / CCMP1375 / SS120</strain>
    </source>
</reference>
<dbReference type="PROSITE" id="PS50928">
    <property type="entry name" value="ABC_TM1"/>
    <property type="match status" value="1"/>
</dbReference>
<dbReference type="GO" id="GO:0005886">
    <property type="term" value="C:plasma membrane"/>
    <property type="evidence" value="ECO:0007669"/>
    <property type="project" value="UniProtKB-SubCell"/>
</dbReference>
<dbReference type="Gene3D" id="1.10.3720.10">
    <property type="entry name" value="MetI-like"/>
    <property type="match status" value="2"/>
</dbReference>
<evidence type="ECO:0000256" key="3">
    <source>
        <dbReference type="ARBA" id="ARBA00022475"/>
    </source>
</evidence>
<keyword evidence="4 7" id="KW-0812">Transmembrane</keyword>
<dbReference type="PANTHER" id="PTHR30043:SF1">
    <property type="entry name" value="ABC TRANSPORT SYSTEM PERMEASE PROTEIN P69"/>
    <property type="match status" value="1"/>
</dbReference>
<keyword evidence="6 7" id="KW-0472">Membrane</keyword>
<feature type="transmembrane region" description="Helical" evidence="7">
    <location>
        <begin position="231"/>
        <end position="249"/>
    </location>
</feature>
<feature type="domain" description="ABC transmembrane type-1" evidence="8">
    <location>
        <begin position="62"/>
        <end position="249"/>
    </location>
</feature>
<dbReference type="EnsemblBacteria" id="AAQ00066">
    <property type="protein sequence ID" value="AAQ00066"/>
    <property type="gene ID" value="Pro_1021"/>
</dbReference>
<dbReference type="AlphaFoldDB" id="Q7VBS1"/>
<dbReference type="PATRIC" id="fig|167539.5.peg.1072"/>
<evidence type="ECO:0000313" key="9">
    <source>
        <dbReference type="EMBL" id="AAQ00066.1"/>
    </source>
</evidence>
<dbReference type="Proteomes" id="UP000001420">
    <property type="component" value="Chromosome"/>
</dbReference>
<evidence type="ECO:0000256" key="5">
    <source>
        <dbReference type="ARBA" id="ARBA00022989"/>
    </source>
</evidence>
<feature type="transmembrane region" description="Helical" evidence="7">
    <location>
        <begin position="372"/>
        <end position="391"/>
    </location>
</feature>
<dbReference type="KEGG" id="pma:Pro_1021"/>
<organism evidence="9 10">
    <name type="scientific">Prochlorococcus marinus (strain SARG / CCMP1375 / SS120)</name>
    <dbReference type="NCBI Taxonomy" id="167539"/>
    <lineage>
        <taxon>Bacteria</taxon>
        <taxon>Bacillati</taxon>
        <taxon>Cyanobacteriota</taxon>
        <taxon>Cyanophyceae</taxon>
        <taxon>Synechococcales</taxon>
        <taxon>Prochlorococcaceae</taxon>
        <taxon>Prochlorococcus</taxon>
    </lineage>
</organism>
<feature type="transmembrane region" description="Helical" evidence="7">
    <location>
        <begin position="118"/>
        <end position="141"/>
    </location>
</feature>
<evidence type="ECO:0000256" key="7">
    <source>
        <dbReference type="SAM" id="Phobius"/>
    </source>
</evidence>
<gene>
    <name evidence="9" type="primary">phnC</name>
    <name evidence="9" type="ordered locus">Pro_1021</name>
</gene>
<evidence type="ECO:0000256" key="1">
    <source>
        <dbReference type="ARBA" id="ARBA00004651"/>
    </source>
</evidence>
<feature type="transmembrane region" description="Helical" evidence="7">
    <location>
        <begin position="66"/>
        <end position="86"/>
    </location>
</feature>
<dbReference type="SUPFAM" id="SSF161098">
    <property type="entry name" value="MetI-like"/>
    <property type="match status" value="2"/>
</dbReference>
<accession>Q7VBS1</accession>
<feature type="transmembrane region" description="Helical" evidence="7">
    <location>
        <begin position="320"/>
        <end position="343"/>
    </location>
</feature>
<dbReference type="eggNOG" id="COG3639">
    <property type="taxonomic scope" value="Bacteria"/>
</dbReference>
<name>Q7VBS1_PROMA</name>
<feature type="transmembrane region" description="Helical" evidence="7">
    <location>
        <begin position="261"/>
        <end position="282"/>
    </location>
</feature>
<dbReference type="STRING" id="167539.Pro_1021"/>
<keyword evidence="10" id="KW-1185">Reference proteome</keyword>
<dbReference type="PANTHER" id="PTHR30043">
    <property type="entry name" value="PHOSPHONATES TRANSPORT SYSTEM PERMEASE PROTEIN"/>
    <property type="match status" value="1"/>
</dbReference>
<evidence type="ECO:0000256" key="6">
    <source>
        <dbReference type="ARBA" id="ARBA00023136"/>
    </source>
</evidence>
<dbReference type="OrthoDB" id="8557224at2"/>
<feature type="transmembrane region" description="Helical" evidence="7">
    <location>
        <begin position="204"/>
        <end position="225"/>
    </location>
</feature>
<evidence type="ECO:0000259" key="8">
    <source>
        <dbReference type="PROSITE" id="PS50928"/>
    </source>
</evidence>
<evidence type="ECO:0000256" key="4">
    <source>
        <dbReference type="ARBA" id="ARBA00022692"/>
    </source>
</evidence>
<dbReference type="GO" id="GO:0055085">
    <property type="term" value="P:transmembrane transport"/>
    <property type="evidence" value="ECO:0007669"/>
    <property type="project" value="InterPro"/>
</dbReference>
<dbReference type="InterPro" id="IPR035906">
    <property type="entry name" value="MetI-like_sf"/>
</dbReference>
<evidence type="ECO:0000313" key="10">
    <source>
        <dbReference type="Proteomes" id="UP000001420"/>
    </source>
</evidence>
<proteinExistence type="predicted"/>
<keyword evidence="2" id="KW-0813">Transport</keyword>
<keyword evidence="3" id="KW-1003">Cell membrane</keyword>
<dbReference type="InterPro" id="IPR000515">
    <property type="entry name" value="MetI-like"/>
</dbReference>
<protein>
    <submittedName>
        <fullName evidence="9">ABC-type phosphate/phosphonate transport system permease component</fullName>
    </submittedName>
</protein>
<dbReference type="EMBL" id="AE017126">
    <property type="protein sequence ID" value="AAQ00066.1"/>
    <property type="molecule type" value="Genomic_DNA"/>
</dbReference>